<accession>A0AAN6TQQ0</accession>
<protein>
    <submittedName>
        <fullName evidence="1">Uncharacterized protein</fullName>
    </submittedName>
</protein>
<gene>
    <name evidence="1" type="ORF">N657DRAFT_323113</name>
</gene>
<dbReference type="EMBL" id="MU853256">
    <property type="protein sequence ID" value="KAK4118937.1"/>
    <property type="molecule type" value="Genomic_DNA"/>
</dbReference>
<dbReference type="AlphaFoldDB" id="A0AAN6TQQ0"/>
<reference evidence="1" key="2">
    <citation type="submission" date="2023-05" db="EMBL/GenBank/DDBJ databases">
        <authorList>
            <consortium name="Lawrence Berkeley National Laboratory"/>
            <person name="Steindorff A."/>
            <person name="Hensen N."/>
            <person name="Bonometti L."/>
            <person name="Westerberg I."/>
            <person name="Brannstrom I.O."/>
            <person name="Guillou S."/>
            <person name="Cros-Aarteil S."/>
            <person name="Calhoun S."/>
            <person name="Haridas S."/>
            <person name="Kuo A."/>
            <person name="Mondo S."/>
            <person name="Pangilinan J."/>
            <person name="Riley R."/>
            <person name="Labutti K."/>
            <person name="Andreopoulos B."/>
            <person name="Lipzen A."/>
            <person name="Chen C."/>
            <person name="Yanf M."/>
            <person name="Daum C."/>
            <person name="Ng V."/>
            <person name="Clum A."/>
            <person name="Ohm R."/>
            <person name="Martin F."/>
            <person name="Silar P."/>
            <person name="Natvig D."/>
            <person name="Lalanne C."/>
            <person name="Gautier V."/>
            <person name="Ament-Velasquez S.L."/>
            <person name="Kruys A."/>
            <person name="Hutchinson M.I."/>
            <person name="Powell A.J."/>
            <person name="Barry K."/>
            <person name="Miller A.N."/>
            <person name="Grigoriev I.V."/>
            <person name="Debuchy R."/>
            <person name="Gladieux P."/>
            <person name="Thoren M.H."/>
            <person name="Johannesson H."/>
        </authorList>
    </citation>
    <scope>NUCLEOTIDE SEQUENCE</scope>
    <source>
        <strain evidence="1">CBS 731.68</strain>
    </source>
</reference>
<comment type="caution">
    <text evidence="1">The sequence shown here is derived from an EMBL/GenBank/DDBJ whole genome shotgun (WGS) entry which is preliminary data.</text>
</comment>
<evidence type="ECO:0000313" key="1">
    <source>
        <dbReference type="EMBL" id="KAK4118937.1"/>
    </source>
</evidence>
<sequence length="389" mass="44113">MDGEGKSCIIPPCRTCTNPDPAAVTSHPPELPPRIGNPRRHFLTLPAEIRLHIYHWLIPPDGTVIVLPSYDGHDPCRDCRAASHKQRPSTTTRRRLFRPWRQRGWTTNTNTTTTISDGATGIIDPPMKCRAAELLPEDQLAPVARYHVRGCGFCCSNGECRAQADAEKARREGGIEALATVMGLMGTCRVLYAEVSDVFYARVMFRVRWMDLIYGWKTGVTALLRSVRRLLVYESWILEKDVPALLRLEMPRLRQLVVDFPRCPGMVGDLCHLLVQWVAKNPMPELRVLRFLYRYQYQDWFGCAHSLGKLKQELDSILDAFVSEPVDVGVLAIHQPWEGRRPPGYCCDGRTTPGSVCECKLLGVIEFPFKLLFVLLTDFILPCLTVRRT</sequence>
<dbReference type="RefSeq" id="XP_062642710.1">
    <property type="nucleotide sequence ID" value="XM_062786809.1"/>
</dbReference>
<evidence type="ECO:0000313" key="2">
    <source>
        <dbReference type="Proteomes" id="UP001302602"/>
    </source>
</evidence>
<name>A0AAN6TQQ0_9PEZI</name>
<reference evidence="1" key="1">
    <citation type="journal article" date="2023" name="Mol. Phylogenet. Evol.">
        <title>Genome-scale phylogeny and comparative genomics of the fungal order Sordariales.</title>
        <authorList>
            <person name="Hensen N."/>
            <person name="Bonometti L."/>
            <person name="Westerberg I."/>
            <person name="Brannstrom I.O."/>
            <person name="Guillou S."/>
            <person name="Cros-Aarteil S."/>
            <person name="Calhoun S."/>
            <person name="Haridas S."/>
            <person name="Kuo A."/>
            <person name="Mondo S."/>
            <person name="Pangilinan J."/>
            <person name="Riley R."/>
            <person name="LaButti K."/>
            <person name="Andreopoulos B."/>
            <person name="Lipzen A."/>
            <person name="Chen C."/>
            <person name="Yan M."/>
            <person name="Daum C."/>
            <person name="Ng V."/>
            <person name="Clum A."/>
            <person name="Steindorff A."/>
            <person name="Ohm R.A."/>
            <person name="Martin F."/>
            <person name="Silar P."/>
            <person name="Natvig D.O."/>
            <person name="Lalanne C."/>
            <person name="Gautier V."/>
            <person name="Ament-Velasquez S.L."/>
            <person name="Kruys A."/>
            <person name="Hutchinson M.I."/>
            <person name="Powell A.J."/>
            <person name="Barry K."/>
            <person name="Miller A.N."/>
            <person name="Grigoriev I.V."/>
            <person name="Debuchy R."/>
            <person name="Gladieux P."/>
            <person name="Hiltunen Thoren M."/>
            <person name="Johannesson H."/>
        </authorList>
    </citation>
    <scope>NUCLEOTIDE SEQUENCE</scope>
    <source>
        <strain evidence="1">CBS 731.68</strain>
    </source>
</reference>
<proteinExistence type="predicted"/>
<keyword evidence="2" id="KW-1185">Reference proteome</keyword>
<dbReference type="GeneID" id="87823578"/>
<organism evidence="1 2">
    <name type="scientific">Parathielavia appendiculata</name>
    <dbReference type="NCBI Taxonomy" id="2587402"/>
    <lineage>
        <taxon>Eukaryota</taxon>
        <taxon>Fungi</taxon>
        <taxon>Dikarya</taxon>
        <taxon>Ascomycota</taxon>
        <taxon>Pezizomycotina</taxon>
        <taxon>Sordariomycetes</taxon>
        <taxon>Sordariomycetidae</taxon>
        <taxon>Sordariales</taxon>
        <taxon>Chaetomiaceae</taxon>
        <taxon>Parathielavia</taxon>
    </lineage>
</organism>
<dbReference type="Proteomes" id="UP001302602">
    <property type="component" value="Unassembled WGS sequence"/>
</dbReference>